<accession>A0A498ISS0</accession>
<dbReference type="InterPro" id="IPR045871">
    <property type="entry name" value="AHP1-5/YPD1"/>
</dbReference>
<dbReference type="EMBL" id="RDQH01000336">
    <property type="protein sequence ID" value="RXH86299.1"/>
    <property type="molecule type" value="Genomic_DNA"/>
</dbReference>
<dbReference type="GO" id="GO:0000160">
    <property type="term" value="P:phosphorelay signal transduction system"/>
    <property type="evidence" value="ECO:0007669"/>
    <property type="project" value="UniProtKB-UniRule"/>
</dbReference>
<evidence type="ECO:0000313" key="3">
    <source>
        <dbReference type="EMBL" id="RXH86299.1"/>
    </source>
</evidence>
<organism evidence="3 4">
    <name type="scientific">Malus domestica</name>
    <name type="common">Apple</name>
    <name type="synonym">Pyrus malus</name>
    <dbReference type="NCBI Taxonomy" id="3750"/>
    <lineage>
        <taxon>Eukaryota</taxon>
        <taxon>Viridiplantae</taxon>
        <taxon>Streptophyta</taxon>
        <taxon>Embryophyta</taxon>
        <taxon>Tracheophyta</taxon>
        <taxon>Spermatophyta</taxon>
        <taxon>Magnoliopsida</taxon>
        <taxon>eudicotyledons</taxon>
        <taxon>Gunneridae</taxon>
        <taxon>Pentapetalae</taxon>
        <taxon>rosids</taxon>
        <taxon>fabids</taxon>
        <taxon>Rosales</taxon>
        <taxon>Rosaceae</taxon>
        <taxon>Amygdaloideae</taxon>
        <taxon>Maleae</taxon>
        <taxon>Malus</taxon>
    </lineage>
</organism>
<reference evidence="3 4" key="1">
    <citation type="submission" date="2018-10" db="EMBL/GenBank/DDBJ databases">
        <title>A high-quality apple genome assembly.</title>
        <authorList>
            <person name="Hu J."/>
        </authorList>
    </citation>
    <scope>NUCLEOTIDE SEQUENCE [LARGE SCALE GENOMIC DNA]</scope>
    <source>
        <strain evidence="4">cv. HFTH1</strain>
        <tissue evidence="3">Young leaf</tissue>
    </source>
</reference>
<keyword evidence="1 2" id="KW-0902">Two-component regulatory system</keyword>
<dbReference type="GO" id="GO:0005634">
    <property type="term" value="C:nucleus"/>
    <property type="evidence" value="ECO:0007669"/>
    <property type="project" value="UniProtKB-SubCell"/>
</dbReference>
<dbReference type="GO" id="GO:0009736">
    <property type="term" value="P:cytokinin-activated signaling pathway"/>
    <property type="evidence" value="ECO:0007669"/>
    <property type="project" value="UniProtKB-KW"/>
</dbReference>
<comment type="caution">
    <text evidence="3">The sequence shown here is derived from an EMBL/GenBank/DDBJ whole genome shotgun (WGS) entry which is preliminary data.</text>
</comment>
<dbReference type="Gene3D" id="1.20.120.160">
    <property type="entry name" value="HPT domain"/>
    <property type="match status" value="1"/>
</dbReference>
<dbReference type="PANTHER" id="PTHR28242:SF5">
    <property type="entry name" value="HISTIDINE-CONTAINING PHOSPHOTRANSFER PROTEIN 1"/>
    <property type="match status" value="1"/>
</dbReference>
<gene>
    <name evidence="3" type="ORF">DVH24_017352</name>
</gene>
<dbReference type="GO" id="GO:0009927">
    <property type="term" value="F:histidine phosphotransfer kinase activity"/>
    <property type="evidence" value="ECO:0007669"/>
    <property type="project" value="UniProtKB-UniRule"/>
</dbReference>
<keyword evidence="4" id="KW-1185">Reference proteome</keyword>
<dbReference type="InterPro" id="IPR036641">
    <property type="entry name" value="HPT_dom_sf"/>
</dbReference>
<dbReference type="Proteomes" id="UP000290289">
    <property type="component" value="Chromosome 10"/>
</dbReference>
<dbReference type="SUPFAM" id="SSF47226">
    <property type="entry name" value="Histidine-containing phosphotransfer domain, HPT domain"/>
    <property type="match status" value="1"/>
</dbReference>
<dbReference type="AlphaFoldDB" id="A0A498ISS0"/>
<dbReference type="GO" id="GO:0043424">
    <property type="term" value="F:protein histidine kinase binding"/>
    <property type="evidence" value="ECO:0007669"/>
    <property type="project" value="UniProtKB-UniRule"/>
</dbReference>
<comment type="subcellular location">
    <subcellularLocation>
        <location evidence="2">Cytoplasm</location>
        <location evidence="2">Cytosol</location>
    </subcellularLocation>
    <subcellularLocation>
        <location evidence="2">Nucleus</location>
    </subcellularLocation>
</comment>
<evidence type="ECO:0000256" key="1">
    <source>
        <dbReference type="ARBA" id="ARBA00023012"/>
    </source>
</evidence>
<protein>
    <recommendedName>
        <fullName evidence="2">Histidine-containing phosphotransfer protein</fullName>
    </recommendedName>
</protein>
<dbReference type="STRING" id="3750.A0A498ISS0"/>
<evidence type="ECO:0000256" key="2">
    <source>
        <dbReference type="RuleBase" id="RU369004"/>
    </source>
</evidence>
<sequence length="173" mass="19217">MQRHGLTTQNPCSWSSNSCRMRATQILLFRFFEDSKKLLNDLTRALIFLSTIFLSLGLDWTGWIDLCGAHEQPTVDFKRVDAHVHQFKGSSSSRKGLGFWERRKSLVVGVGIREGEGCRWVRGGEDGGVEGGEDEGGSGPLNDMWRLIIVHMGATSSVNGRLNSQTNGCMRLS</sequence>
<comment type="domain">
    <text evidence="2">Histidine-containing phosphotransfer domain (HPt) contains an active histidine that mediates the phosphotransfer.</text>
</comment>
<dbReference type="GO" id="GO:0005829">
    <property type="term" value="C:cytosol"/>
    <property type="evidence" value="ECO:0007669"/>
    <property type="project" value="UniProtKB-SubCell"/>
</dbReference>
<comment type="function">
    <text evidence="2">Functions as a two-component phosphorelay mediators between cytokinin sensor histidine kinases and response regulators (B-type ARRs). Plays an important role in propagating cytokinin signal transduction.</text>
</comment>
<name>A0A498ISS0_MALDO</name>
<proteinExistence type="predicted"/>
<dbReference type="PANTHER" id="PTHR28242">
    <property type="entry name" value="PHOSPHORELAY INTERMEDIATE PROTEIN YPD1"/>
    <property type="match status" value="1"/>
</dbReference>
<keyword evidence="2" id="KW-0932">Cytokinin signaling pathway</keyword>
<evidence type="ECO:0000313" key="4">
    <source>
        <dbReference type="Proteomes" id="UP000290289"/>
    </source>
</evidence>